<proteinExistence type="predicted"/>
<reference evidence="2" key="1">
    <citation type="journal article" date="2019" name="Sci. Rep.">
        <title>Draft genome of Tanacetum cinerariifolium, the natural source of mosquito coil.</title>
        <authorList>
            <person name="Yamashiro T."/>
            <person name="Shiraishi A."/>
            <person name="Satake H."/>
            <person name="Nakayama K."/>
        </authorList>
    </citation>
    <scope>NUCLEOTIDE SEQUENCE</scope>
</reference>
<accession>A0A6L2JHP7</accession>
<comment type="caution">
    <text evidence="2">The sequence shown here is derived from an EMBL/GenBank/DDBJ whole genome shotgun (WGS) entry which is preliminary data.</text>
</comment>
<dbReference type="AlphaFoldDB" id="A0A6L2JHP7"/>
<organism evidence="2">
    <name type="scientific">Tanacetum cinerariifolium</name>
    <name type="common">Dalmatian daisy</name>
    <name type="synonym">Chrysanthemum cinerariifolium</name>
    <dbReference type="NCBI Taxonomy" id="118510"/>
    <lineage>
        <taxon>Eukaryota</taxon>
        <taxon>Viridiplantae</taxon>
        <taxon>Streptophyta</taxon>
        <taxon>Embryophyta</taxon>
        <taxon>Tracheophyta</taxon>
        <taxon>Spermatophyta</taxon>
        <taxon>Magnoliopsida</taxon>
        <taxon>eudicotyledons</taxon>
        <taxon>Gunneridae</taxon>
        <taxon>Pentapetalae</taxon>
        <taxon>asterids</taxon>
        <taxon>campanulids</taxon>
        <taxon>Asterales</taxon>
        <taxon>Asteraceae</taxon>
        <taxon>Asteroideae</taxon>
        <taxon>Anthemideae</taxon>
        <taxon>Anthemidinae</taxon>
        <taxon>Tanacetum</taxon>
    </lineage>
</organism>
<dbReference type="InterPro" id="IPR025724">
    <property type="entry name" value="GAG-pre-integrase_dom"/>
</dbReference>
<evidence type="ECO:0000259" key="1">
    <source>
        <dbReference type="Pfam" id="PF13976"/>
    </source>
</evidence>
<feature type="domain" description="GAG-pre-integrase" evidence="1">
    <location>
        <begin position="404"/>
        <end position="458"/>
    </location>
</feature>
<gene>
    <name evidence="2" type="ORF">Tci_008424</name>
</gene>
<dbReference type="EMBL" id="BKCJ010000811">
    <property type="protein sequence ID" value="GEU36446.1"/>
    <property type="molecule type" value="Genomic_DNA"/>
</dbReference>
<sequence>MKKIAKIQWILIWIPDGHQAANEFSRENEFRFCVDSKYFNKVSIIVVLDLSKIANPLRDKDLFKSKDPQVEVIPNGNSSLPTRIVDGVVQIIAPTTVEQRKYKSPRDNRNKEATRRPVLIEVSTSNALVSQCDAVGGYDWSFQANEEPTNYALMAYVSSGSSSSFGSDNEDLMSSVNSQVFDCEELHSHESDKSMPKNLENDRYKTGKGYHAAPPPYTGTFMPPKPDLVFNDAPTGSESVANVFNVESSTNKPSKDMSKTHRPVPIVVPQSTVKSLRLVKHVVNKAHSPIRRPINHRPATKNSNFNKKVTTVKVNNVNVVQGTKVGGNPKGGKISGKGKIKTDKLDFDDVYFVKELKFNLFSVSQMCDKKNSVLFIDTECVVLSSDYTLPEENYVLLRVPREKNMYNVDLKNVVPSGDLTCLFAKATLDESNLWHRRLGHINFKTMNKLVKGNLVRGKFNEKVDEGFLVGYSVNSKAFRVFNSRTRIVQETLHINFLENKPNVAGIGPKWLFDIDTLTKSMNYQPVVAGNQPNDNTGIKENLDASKVVKETVFAQQYMLLPLWSTGLQDPQNTNDDVADVAFDVKENKNDVHVSTNRKFSSNSTNRVNVVSALVNAAGSNPINSTNNFNTTSPFVNAVSPNFRIAGISSFMDPFKYHDDPDMPELEDIVYSDDEEDVGAEADLSNLETNISVSPIPTTRVHKDHPITQIISDLTSAPQTRSITRMVKEQCGLHQINNDEDFHT</sequence>
<protein>
    <submittedName>
        <fullName evidence="2">Ribonuclease H-like domain-containing protein</fullName>
    </submittedName>
</protein>
<dbReference type="Pfam" id="PF13976">
    <property type="entry name" value="gag_pre-integrs"/>
    <property type="match status" value="1"/>
</dbReference>
<name>A0A6L2JHP7_TANCI</name>
<evidence type="ECO:0000313" key="2">
    <source>
        <dbReference type="EMBL" id="GEU36446.1"/>
    </source>
</evidence>